<evidence type="ECO:0000313" key="2">
    <source>
        <dbReference type="EMBL" id="KAH6660736.1"/>
    </source>
</evidence>
<reference evidence="2" key="1">
    <citation type="journal article" date="2021" name="Nat. Commun.">
        <title>Genetic determinants of endophytism in the Arabidopsis root mycobiome.</title>
        <authorList>
            <person name="Mesny F."/>
            <person name="Miyauchi S."/>
            <person name="Thiergart T."/>
            <person name="Pickel B."/>
            <person name="Atanasova L."/>
            <person name="Karlsson M."/>
            <person name="Huettel B."/>
            <person name="Barry K.W."/>
            <person name="Haridas S."/>
            <person name="Chen C."/>
            <person name="Bauer D."/>
            <person name="Andreopoulos W."/>
            <person name="Pangilinan J."/>
            <person name="LaButti K."/>
            <person name="Riley R."/>
            <person name="Lipzen A."/>
            <person name="Clum A."/>
            <person name="Drula E."/>
            <person name="Henrissat B."/>
            <person name="Kohler A."/>
            <person name="Grigoriev I.V."/>
            <person name="Martin F.M."/>
            <person name="Hacquard S."/>
        </authorList>
    </citation>
    <scope>NUCLEOTIDE SEQUENCE</scope>
    <source>
        <strain evidence="2">MPI-SDFR-AT-0073</strain>
    </source>
</reference>
<dbReference type="AlphaFoldDB" id="A0A9P9A2I8"/>
<evidence type="ECO:0000256" key="1">
    <source>
        <dbReference type="SAM" id="MobiDB-lite"/>
    </source>
</evidence>
<sequence length="431" mass="48458">MYWKTTGLGSAHKKNSTSRQPGHACRFENKEELNQLDSTSSRGARAGQGCYPSQPPIAMSVAYKIRYARHALSLSNAKDNSGVDLFDPPLTTREDEESMSLIGKLDDGKRGGGEDYALGDMRRKFENFASLRNQSKVFVVSPLTRVVQTFLLAVPDSTLKGARIVVEPLLVEQTRWFSDRSSSVREIQAIMRGALERKNRGQEEPLVIGDLNIDWSKMLQPRDEQGEFCGSQETMDQESTDKGWHLKNNFWAPSHLIDRGLRATREVIQICREVKREAGNYDDYAVCVFGHGGFVNYMVEEVGAVDLTVEPKKLSAWSVGEIRDYEIEDIVPLAAPQGKLFTQPSRRKLYDLTIEAKARAGLMEAIVEKDTRDQYGEQHKSVASLYKATDITGKNPNPNMEDDSGNKLGELSVVEYREQLKIESEKKRKGL</sequence>
<dbReference type="RefSeq" id="XP_045964867.1">
    <property type="nucleotide sequence ID" value="XM_046108619.1"/>
</dbReference>
<dbReference type="OrthoDB" id="4768043at2759"/>
<dbReference type="EMBL" id="JAGPXC010000001">
    <property type="protein sequence ID" value="KAH6660736.1"/>
    <property type="molecule type" value="Genomic_DNA"/>
</dbReference>
<dbReference type="InterPro" id="IPR029033">
    <property type="entry name" value="His_PPase_superfam"/>
</dbReference>
<dbReference type="GeneID" id="70137510"/>
<proteinExistence type="predicted"/>
<comment type="caution">
    <text evidence="2">The sequence shown here is derived from an EMBL/GenBank/DDBJ whole genome shotgun (WGS) entry which is preliminary data.</text>
</comment>
<gene>
    <name evidence="2" type="ORF">BKA67DRAFT_667652</name>
</gene>
<organism evidence="2 3">
    <name type="scientific">Truncatella angustata</name>
    <dbReference type="NCBI Taxonomy" id="152316"/>
    <lineage>
        <taxon>Eukaryota</taxon>
        <taxon>Fungi</taxon>
        <taxon>Dikarya</taxon>
        <taxon>Ascomycota</taxon>
        <taxon>Pezizomycotina</taxon>
        <taxon>Sordariomycetes</taxon>
        <taxon>Xylariomycetidae</taxon>
        <taxon>Amphisphaeriales</taxon>
        <taxon>Sporocadaceae</taxon>
        <taxon>Truncatella</taxon>
    </lineage>
</organism>
<dbReference type="Proteomes" id="UP000758603">
    <property type="component" value="Unassembled WGS sequence"/>
</dbReference>
<evidence type="ECO:0000313" key="3">
    <source>
        <dbReference type="Proteomes" id="UP000758603"/>
    </source>
</evidence>
<keyword evidence="3" id="KW-1185">Reference proteome</keyword>
<accession>A0A9P9A2I8</accession>
<dbReference type="SUPFAM" id="SSF53254">
    <property type="entry name" value="Phosphoglycerate mutase-like"/>
    <property type="match status" value="1"/>
</dbReference>
<feature type="region of interest" description="Disordered" evidence="1">
    <location>
        <begin position="1"/>
        <end position="51"/>
    </location>
</feature>
<protein>
    <submittedName>
        <fullName evidence="2">Uncharacterized protein</fullName>
    </submittedName>
</protein>
<dbReference type="Gene3D" id="3.40.50.1240">
    <property type="entry name" value="Phosphoglycerate mutase-like"/>
    <property type="match status" value="1"/>
</dbReference>
<name>A0A9P9A2I8_9PEZI</name>